<dbReference type="RefSeq" id="WP_069707774.1">
    <property type="nucleotide sequence ID" value="NZ_CP017075.1"/>
</dbReference>
<sequence length="247" mass="27563">MSAARQVAYGGPLHRIANKPVKGGGARIALMPDHPAIREGRTLFRSRVVHPDVSPRLLVSGENQRKIGKRITKGRWKGFPLYTLTLEERATCPRTCGEWSTCYGNNMNWSRRHVAGIDLEVRLIAEALSLAERHPNGFAVRLHILGDFYSLAYVDLWANLLAEVPQLHVFGFTARDPEDDIGSAVAALNYDWPDRWVVRFSGIDSLVIDTAADSQHVLCPVQTGKTDCCGTCGLCWTMDRPVEFVRH</sequence>
<dbReference type="OrthoDB" id="7594382at2"/>
<reference evidence="2" key="1">
    <citation type="journal article" date="2017" name="J. Biotechnol.">
        <title>Complete genome sequence of Novosphingobium resinovorum SA1, a versatile xenobiotic-degrading bacterium capable of utilizing sulfanilic acid.</title>
        <authorList>
            <person name="Hegedus B."/>
            <person name="Kos P.B."/>
            <person name="Balint B."/>
            <person name="Maroti G."/>
            <person name="Gan H.M."/>
            <person name="Perei K."/>
            <person name="Rakhely G."/>
        </authorList>
    </citation>
    <scope>NUCLEOTIDE SEQUENCE [LARGE SCALE GENOMIC DNA]</scope>
    <source>
        <strain evidence="2">SA1</strain>
    </source>
</reference>
<dbReference type="EMBL" id="CP017075">
    <property type="protein sequence ID" value="AOR76318.1"/>
    <property type="molecule type" value="Genomic_DNA"/>
</dbReference>
<evidence type="ECO:0000313" key="1">
    <source>
        <dbReference type="EMBL" id="AOR76318.1"/>
    </source>
</evidence>
<dbReference type="AlphaFoldDB" id="A0A1D8A2H7"/>
<gene>
    <name evidence="1" type="ORF">BES08_05750</name>
</gene>
<protein>
    <submittedName>
        <fullName evidence="1">Uncharacterized protein</fullName>
    </submittedName>
</protein>
<evidence type="ECO:0000313" key="2">
    <source>
        <dbReference type="Proteomes" id="UP000094626"/>
    </source>
</evidence>
<dbReference type="KEGG" id="nre:BES08_05750"/>
<organism evidence="1 2">
    <name type="scientific">Novosphingobium resinovorum</name>
    <dbReference type="NCBI Taxonomy" id="158500"/>
    <lineage>
        <taxon>Bacteria</taxon>
        <taxon>Pseudomonadati</taxon>
        <taxon>Pseudomonadota</taxon>
        <taxon>Alphaproteobacteria</taxon>
        <taxon>Sphingomonadales</taxon>
        <taxon>Sphingomonadaceae</taxon>
        <taxon>Novosphingobium</taxon>
    </lineage>
</organism>
<accession>A0A1D8A2H7</accession>
<keyword evidence="2" id="KW-1185">Reference proteome</keyword>
<dbReference type="Proteomes" id="UP000094626">
    <property type="component" value="Chromosome"/>
</dbReference>
<proteinExistence type="predicted"/>
<name>A0A1D8A2H7_9SPHN</name>